<reference evidence="2 3" key="1">
    <citation type="journal article" date="2019" name="bioRxiv">
        <title>Bacteria contribute to plant secondary compound degradation in a generalist herbivore system.</title>
        <authorList>
            <person name="Francoeur C.B."/>
            <person name="Khadempour L."/>
            <person name="Moreira-Soto R.D."/>
            <person name="Gotting K."/>
            <person name="Book A.J."/>
            <person name="Pinto-Tomas A.A."/>
            <person name="Keefover-Ring K."/>
            <person name="Currie C.R."/>
        </authorList>
    </citation>
    <scope>NUCLEOTIDE SEQUENCE [LARGE SCALE GENOMIC DNA]</scope>
    <source>
        <strain evidence="2">Acro-835</strain>
    </source>
</reference>
<proteinExistence type="predicted"/>
<evidence type="ECO:0000256" key="1">
    <source>
        <dbReference type="SAM" id="SignalP"/>
    </source>
</evidence>
<feature type="chain" id="PRO_5046325038" description="Type 1 fimbrial protein" evidence="1">
    <location>
        <begin position="25"/>
        <end position="103"/>
    </location>
</feature>
<name>A0ABX0RC46_9GAMM</name>
<accession>A0ABX0RC46</accession>
<feature type="signal peptide" evidence="1">
    <location>
        <begin position="1"/>
        <end position="24"/>
    </location>
</feature>
<dbReference type="RefSeq" id="WP_167014253.1">
    <property type="nucleotide sequence ID" value="NZ_VWXF01000003.1"/>
</dbReference>
<comment type="caution">
    <text evidence="2">The sequence shown here is derived from an EMBL/GenBank/DDBJ whole genome shotgun (WGS) entry which is preliminary data.</text>
</comment>
<dbReference type="Proteomes" id="UP001515683">
    <property type="component" value="Unassembled WGS sequence"/>
</dbReference>
<organism evidence="2 3">
    <name type="scientific">Candidatus Pantoea multigeneris</name>
    <dbReference type="NCBI Taxonomy" id="2608357"/>
    <lineage>
        <taxon>Bacteria</taxon>
        <taxon>Pseudomonadati</taxon>
        <taxon>Pseudomonadota</taxon>
        <taxon>Gammaproteobacteria</taxon>
        <taxon>Enterobacterales</taxon>
        <taxon>Erwiniaceae</taxon>
        <taxon>Pantoea</taxon>
    </lineage>
</organism>
<keyword evidence="3" id="KW-1185">Reference proteome</keyword>
<evidence type="ECO:0008006" key="4">
    <source>
        <dbReference type="Google" id="ProtNLM"/>
    </source>
</evidence>
<dbReference type="EMBL" id="VWXF01000003">
    <property type="protein sequence ID" value="NIF21962.1"/>
    <property type="molecule type" value="Genomic_DNA"/>
</dbReference>
<gene>
    <name evidence="2" type="ORF">F3J40_10175</name>
</gene>
<evidence type="ECO:0000313" key="3">
    <source>
        <dbReference type="Proteomes" id="UP001515683"/>
    </source>
</evidence>
<sequence>MRKLLIAVAATGMVLSGMMEVAQARENVAGGQVSFYGAIYDSGCKVETQSQALAVVCFPVSRPHSKVNQLITKQQLLPAHYGSSQLKWVDEAHHTGIITFNYV</sequence>
<evidence type="ECO:0000313" key="2">
    <source>
        <dbReference type="EMBL" id="NIF21962.1"/>
    </source>
</evidence>
<keyword evidence="1" id="KW-0732">Signal</keyword>
<protein>
    <recommendedName>
        <fullName evidence="4">Type 1 fimbrial protein</fullName>
    </recommendedName>
</protein>